<dbReference type="AlphaFoldDB" id="A0A6V6Y3W8"/>
<evidence type="ECO:0000313" key="1">
    <source>
        <dbReference type="EMBL" id="CAC9931682.1"/>
    </source>
</evidence>
<dbReference type="EMBL" id="CAIJCS010000019">
    <property type="protein sequence ID" value="CAC9931682.1"/>
    <property type="molecule type" value="Genomic_DNA"/>
</dbReference>
<protein>
    <recommendedName>
        <fullName evidence="3">Phage protein, HK97 gp10 family</fullName>
    </recommendedName>
</protein>
<reference evidence="1 2" key="1">
    <citation type="submission" date="2020-06" db="EMBL/GenBank/DDBJ databases">
        <authorList>
            <person name="Criscuolo A."/>
        </authorList>
    </citation>
    <scope>NUCLEOTIDE SEQUENCE [LARGE SCALE GENOMIC DNA]</scope>
    <source>
        <strain evidence="1">1804121828</strain>
    </source>
</reference>
<dbReference type="Pfam" id="PF04883">
    <property type="entry name" value="HK97-gp10_like"/>
    <property type="match status" value="1"/>
</dbReference>
<dbReference type="InterPro" id="IPR010064">
    <property type="entry name" value="HK97-gp10_tail"/>
</dbReference>
<dbReference type="RefSeq" id="WP_180499960.1">
    <property type="nucleotide sequence ID" value="NZ_CAIJCS010000019.1"/>
</dbReference>
<proteinExistence type="predicted"/>
<evidence type="ECO:0008006" key="3">
    <source>
        <dbReference type="Google" id="ProtNLM"/>
    </source>
</evidence>
<sequence>MAGIKFKNLDEYIQAMAKTGKNADKKIRKFLNKQGRDFIEEAKGNTPYRAGGKRHIRDSYVSKQIKYMDKGYSKPITNKAPHHHLVNNGHRLVTKSGKVIGYVPGQRYIERTTESHRPKFEAETEAWLNELYKDLL</sequence>
<name>A0A6V6Y3W8_9FIRM</name>
<evidence type="ECO:0000313" key="2">
    <source>
        <dbReference type="Proteomes" id="UP000586454"/>
    </source>
</evidence>
<organism evidence="1 2">
    <name type="scientific">Aedoeadaptatus nemausensis</name>
    <dbReference type="NCBI Taxonomy" id="2582829"/>
    <lineage>
        <taxon>Bacteria</taxon>
        <taxon>Bacillati</taxon>
        <taxon>Bacillota</taxon>
        <taxon>Tissierellia</taxon>
        <taxon>Tissierellales</taxon>
        <taxon>Peptoniphilaceae</taxon>
        <taxon>Aedoeadaptatus</taxon>
    </lineage>
</organism>
<gene>
    <name evidence="1" type="ORF">PEPNEM18_01041</name>
</gene>
<comment type="caution">
    <text evidence="1">The sequence shown here is derived from an EMBL/GenBank/DDBJ whole genome shotgun (WGS) entry which is preliminary data.</text>
</comment>
<keyword evidence="2" id="KW-1185">Reference proteome</keyword>
<accession>A0A6V6Y3W8</accession>
<dbReference type="Proteomes" id="UP000586454">
    <property type="component" value="Unassembled WGS sequence"/>
</dbReference>